<dbReference type="PROSITE" id="PS51257">
    <property type="entry name" value="PROKAR_LIPOPROTEIN"/>
    <property type="match status" value="1"/>
</dbReference>
<comment type="caution">
    <text evidence="1">The sequence shown here is derived from an EMBL/GenBank/DDBJ whole genome shotgun (WGS) entry which is preliminary data.</text>
</comment>
<sequence>MKFWILSGLLVALGCFLVPGCGDDQNRVVEQPDAAQLKAKQEEFAAFQKRMSQQSKLPGAR</sequence>
<dbReference type="RefSeq" id="WP_150079699.1">
    <property type="nucleotide sequence ID" value="NZ_VWOX01000027.1"/>
</dbReference>
<evidence type="ECO:0008006" key="3">
    <source>
        <dbReference type="Google" id="ProtNLM"/>
    </source>
</evidence>
<dbReference type="EMBL" id="VWOX01000027">
    <property type="protein sequence ID" value="KAA5538702.1"/>
    <property type="molecule type" value="Genomic_DNA"/>
</dbReference>
<evidence type="ECO:0000313" key="2">
    <source>
        <dbReference type="Proteomes" id="UP000324479"/>
    </source>
</evidence>
<dbReference type="Proteomes" id="UP000324479">
    <property type="component" value="Unassembled WGS sequence"/>
</dbReference>
<dbReference type="AlphaFoldDB" id="A0A5M6CXH7"/>
<evidence type="ECO:0000313" key="1">
    <source>
        <dbReference type="EMBL" id="KAA5538702.1"/>
    </source>
</evidence>
<proteinExistence type="predicted"/>
<name>A0A5M6CXH7_9BACT</name>
<keyword evidence="2" id="KW-1185">Reference proteome</keyword>
<accession>A0A5M6CXH7</accession>
<reference evidence="1 2" key="1">
    <citation type="submission" date="2019-08" db="EMBL/GenBank/DDBJ databases">
        <authorList>
            <person name="Dhanesh K."/>
            <person name="Kumar G."/>
            <person name="Sasikala C."/>
            <person name="Venkata Ramana C."/>
        </authorList>
    </citation>
    <scope>NUCLEOTIDE SEQUENCE [LARGE SCALE GENOMIC DNA]</scope>
    <source>
        <strain evidence="1 2">JC645</strain>
    </source>
</reference>
<gene>
    <name evidence="1" type="ORF">FYK55_26680</name>
</gene>
<organism evidence="1 2">
    <name type="scientific">Roseiconus nitratireducens</name>
    <dbReference type="NCBI Taxonomy" id="2605748"/>
    <lineage>
        <taxon>Bacteria</taxon>
        <taxon>Pseudomonadati</taxon>
        <taxon>Planctomycetota</taxon>
        <taxon>Planctomycetia</taxon>
        <taxon>Pirellulales</taxon>
        <taxon>Pirellulaceae</taxon>
        <taxon>Roseiconus</taxon>
    </lineage>
</organism>
<protein>
    <recommendedName>
        <fullName evidence="3">Lipoprotein</fullName>
    </recommendedName>
</protein>